<comment type="caution">
    <text evidence="1">The sequence shown here is derived from an EMBL/GenBank/DDBJ whole genome shotgun (WGS) entry which is preliminary data.</text>
</comment>
<dbReference type="AlphaFoldDB" id="A0AAX3J921"/>
<name>A0AAX3J921_9GAMM</name>
<dbReference type="EMBL" id="CABWMH010000018">
    <property type="protein sequence ID" value="VXC20787.1"/>
    <property type="molecule type" value="Genomic_DNA"/>
</dbReference>
<dbReference type="Proteomes" id="UP000433737">
    <property type="component" value="Unassembled WGS sequence"/>
</dbReference>
<protein>
    <submittedName>
        <fullName evidence="1">Uncharacterized protein</fullName>
    </submittedName>
</protein>
<evidence type="ECO:0000313" key="2">
    <source>
        <dbReference type="Proteomes" id="UP000433737"/>
    </source>
</evidence>
<accession>A0AAX3J921</accession>
<organism evidence="1 2">
    <name type="scientific">Pantoea brenneri</name>
    <dbReference type="NCBI Taxonomy" id="472694"/>
    <lineage>
        <taxon>Bacteria</taxon>
        <taxon>Pseudomonadati</taxon>
        <taxon>Pseudomonadota</taxon>
        <taxon>Gammaproteobacteria</taxon>
        <taxon>Enterobacterales</taxon>
        <taxon>Erwiniaceae</taxon>
        <taxon>Pantoea</taxon>
    </lineage>
</organism>
<gene>
    <name evidence="1" type="ORF">PANT111_250028</name>
</gene>
<reference evidence="1 2" key="1">
    <citation type="submission" date="2019-10" db="EMBL/GenBank/DDBJ databases">
        <authorList>
            <person name="Karimi E."/>
        </authorList>
    </citation>
    <scope>NUCLEOTIDE SEQUENCE [LARGE SCALE GENOMIC DNA]</scope>
    <source>
        <strain evidence="1">Pantoea sp. 111</strain>
    </source>
</reference>
<evidence type="ECO:0000313" key="1">
    <source>
        <dbReference type="EMBL" id="VXC20787.1"/>
    </source>
</evidence>
<sequence>MMAGWVFISSPLFLPLFNNTYIHLHQSVSDKYEKIIYYPLLCNKHALRFFSGKGAQSLYPG</sequence>
<proteinExistence type="predicted"/>